<dbReference type="RefSeq" id="WP_264320998.1">
    <property type="nucleotide sequence ID" value="NZ_JADEXN010000115.1"/>
</dbReference>
<evidence type="ECO:0000313" key="2">
    <source>
        <dbReference type="EMBL" id="MBE9040755.1"/>
    </source>
</evidence>
<proteinExistence type="predicted"/>
<dbReference type="GO" id="GO:0016301">
    <property type="term" value="F:kinase activity"/>
    <property type="evidence" value="ECO:0007669"/>
    <property type="project" value="UniProtKB-KW"/>
</dbReference>
<gene>
    <name evidence="2" type="ORF">IQ235_08185</name>
</gene>
<dbReference type="AlphaFoldDB" id="A0A928VZY6"/>
<dbReference type="Proteomes" id="UP000621799">
    <property type="component" value="Unassembled WGS sequence"/>
</dbReference>
<dbReference type="InterPro" id="IPR011611">
    <property type="entry name" value="PfkB_dom"/>
</dbReference>
<sequence>MKTGLFVGAITLDLVYLVERFPRANQKVVASDRTIAAGGPATNAAVAFAAHRNRATVMGVLGCHPIAELIRSDLEGCGVEIIDLQPDRADPPTVSSIVVTQSTGERSVISTNATKAQFSDDLCLQNIQNDALQNIDIVLMDGHQMELSEAIARQAKVREIPVVIDGGSWKPGFDRVLNFADYAICSANFFPPTDLIYSDANKNLKGDDVFTYLQNLDIPNIAITYGEKPIEVFSQDKRFQVDVSPIQAVDTLGAGDIFHGAFCSYILQQKFAEALKNAARVAARSCESFGTRNWRSSIDR</sequence>
<evidence type="ECO:0000313" key="3">
    <source>
        <dbReference type="Proteomes" id="UP000621799"/>
    </source>
</evidence>
<dbReference type="EMBL" id="JADEXN010000115">
    <property type="protein sequence ID" value="MBE9040755.1"/>
    <property type="molecule type" value="Genomic_DNA"/>
</dbReference>
<protein>
    <submittedName>
        <fullName evidence="2">Sugar kinase</fullName>
    </submittedName>
</protein>
<comment type="caution">
    <text evidence="2">The sequence shown here is derived from an EMBL/GenBank/DDBJ whole genome shotgun (WGS) entry which is preliminary data.</text>
</comment>
<keyword evidence="3" id="KW-1185">Reference proteome</keyword>
<feature type="domain" description="Carbohydrate kinase PfkB" evidence="1">
    <location>
        <begin position="6"/>
        <end position="293"/>
    </location>
</feature>
<dbReference type="InterPro" id="IPR029056">
    <property type="entry name" value="Ribokinase-like"/>
</dbReference>
<keyword evidence="2" id="KW-0418">Kinase</keyword>
<reference evidence="2" key="1">
    <citation type="submission" date="2020-10" db="EMBL/GenBank/DDBJ databases">
        <authorList>
            <person name="Castelo-Branco R."/>
            <person name="Eusebio N."/>
            <person name="Adriana R."/>
            <person name="Vieira A."/>
            <person name="Brugerolle De Fraissinette N."/>
            <person name="Rezende De Castro R."/>
            <person name="Schneider M.P."/>
            <person name="Vasconcelos V."/>
            <person name="Leao P.N."/>
        </authorList>
    </citation>
    <scope>NUCLEOTIDE SEQUENCE</scope>
    <source>
        <strain evidence="2">LEGE 11467</strain>
    </source>
</reference>
<name>A0A928VZY6_9CYAN</name>
<keyword evidence="2" id="KW-0808">Transferase</keyword>
<dbReference type="InterPro" id="IPR052562">
    <property type="entry name" value="Ketohexokinase-related"/>
</dbReference>
<dbReference type="SUPFAM" id="SSF53613">
    <property type="entry name" value="Ribokinase-like"/>
    <property type="match status" value="1"/>
</dbReference>
<dbReference type="Gene3D" id="3.40.1190.20">
    <property type="match status" value="1"/>
</dbReference>
<dbReference type="PANTHER" id="PTHR42774">
    <property type="entry name" value="PHOSPHOTRANSFERASE SYSTEM TRANSPORT PROTEIN"/>
    <property type="match status" value="1"/>
</dbReference>
<organism evidence="2 3">
    <name type="scientific">Zarconia navalis LEGE 11467</name>
    <dbReference type="NCBI Taxonomy" id="1828826"/>
    <lineage>
        <taxon>Bacteria</taxon>
        <taxon>Bacillati</taxon>
        <taxon>Cyanobacteriota</taxon>
        <taxon>Cyanophyceae</taxon>
        <taxon>Oscillatoriophycideae</taxon>
        <taxon>Oscillatoriales</taxon>
        <taxon>Oscillatoriales incertae sedis</taxon>
        <taxon>Zarconia</taxon>
        <taxon>Zarconia navalis</taxon>
    </lineage>
</organism>
<evidence type="ECO:0000259" key="1">
    <source>
        <dbReference type="Pfam" id="PF00294"/>
    </source>
</evidence>
<accession>A0A928VZY6</accession>
<dbReference type="Pfam" id="PF00294">
    <property type="entry name" value="PfkB"/>
    <property type="match status" value="1"/>
</dbReference>
<dbReference type="PANTHER" id="PTHR42774:SF3">
    <property type="entry name" value="KETOHEXOKINASE"/>
    <property type="match status" value="1"/>
</dbReference>